<dbReference type="PANTHER" id="PTHR43308">
    <property type="entry name" value="OUTER MEMBRANE PROTEIN ALPHA-RELATED"/>
    <property type="match status" value="1"/>
</dbReference>
<dbReference type="InterPro" id="IPR051465">
    <property type="entry name" value="Cell_Envelope_Struct_Comp"/>
</dbReference>
<evidence type="ECO:0000256" key="2">
    <source>
        <dbReference type="SAM" id="SignalP"/>
    </source>
</evidence>
<sequence length="1191" mass="126599">MKEFSQRNRRMQRYCLSVLCILLSLGLVHPVYAAPPAVPSVTTGAEIITISNYISGATLKVYRADGGSPIWQEANVTTATKTIDLLPYANSYYVTQTVGGEESTNTPFFNTSLRTPVATAGIRTIDVSNVSGNTTLELHRVSSGALVSTTVSNQGGGVYRFQNVIPDSSLYYIVQTYGGQTSNNTSFLTSKLNTPIATGGAEYVDVTNVDTDIGATLSLYKSDGTLASNSSTNQGNGTYRFSNVAAGSGYYVTQTVNGVQASSNGVNVTLDQPAAPIIAAANESLNVSQIVAGATLKLYTTTGTLVQTYPTVSSTTYTMDNVLPNTIGYYVTQTVNGKESVNSNFANPNLHIPTATSGIGYLDVSNVTSGATLNLYDASNGQRVSATAVDQGNGVYRFDNVVPRSGYYYVTQSLGGRESLNTPFINSMLPTPILAGGVGYVEVSNTYTGATITLYSGTTPISTTPASLGNGLYRFNNLDTGVPYYVVLSINGVLSPASNIALVQKDIPPAPVVAGRGESIQVSNYISGATLTLYRANGTLIQTFPNVTGSVYTLENVLPDQDYYYVTQTVNGTESLNSVFVNSILRTPIVVAGIESIDVSNVSPKAQLKLYDAASNTVTSATYTMLDNGTYRFNNIAPRAGFYYVTQSVYGMESVNSIFVNPILRTPTAVGGRELLDVGNVYPGATLKLFRSGESQPLAMEPTSIGDGQYRFSGISSKGSYYVVQYVNDVASPRSNTVAVTVKDKDKDNSSGTNGNGTTPNEPTPPVQPGSGTQPTNVDVLVNGKVQRAGILTESMQGDRKIQTIQVNPELVREVLAAEGKGATVTVPFTSADDVDVLVSQWDATLIQEMNEQQAKLVMETPLGMYTLPAAQLPLNQGGTSLSAMELASTKLEISIVKASTADVARINTIATQKQLTVLQPAVSFEISQVTNGNRTMMNRFKQYVERLIPLQNTTDRSGTITGAVLSDDGDELIPVPTRIIEQNGKTYASISSLTNSTYALVKHTPQLQDISGNWAATAIEDMAARFVIEGTGNGRFEPSRSITRAEFASILTKGLGLKPVQTSSSFSDVDSSAWYGDAVSTAAEYQLITGFADGTFRPQQPITRAEAMVMLSRAMQLTGLEQNGSSSESTLQAFTDAQAVPAWARSAAATTIEAGLFNGQNGKQLAPQKSVTRAEVATLVERLLHQSGLI</sequence>
<evidence type="ECO:0000259" key="3">
    <source>
        <dbReference type="PROSITE" id="PS51272"/>
    </source>
</evidence>
<feature type="chain" id="PRO_5045883909" description="SLH domain-containing protein" evidence="2">
    <location>
        <begin position="34"/>
        <end position="1191"/>
    </location>
</feature>
<keyword evidence="2" id="KW-0732">Signal</keyword>
<accession>A0ABU1J008</accession>
<reference evidence="4 5" key="1">
    <citation type="submission" date="2023-07" db="EMBL/GenBank/DDBJ databases">
        <title>Genomic Encyclopedia of Type Strains, Phase IV (KMG-IV): sequencing the most valuable type-strain genomes for metagenomic binning, comparative biology and taxonomic classification.</title>
        <authorList>
            <person name="Goeker M."/>
        </authorList>
    </citation>
    <scope>NUCLEOTIDE SEQUENCE [LARGE SCALE GENOMIC DNA]</scope>
    <source>
        <strain evidence="4 5">DSM 22170</strain>
    </source>
</reference>
<dbReference type="Pfam" id="PF00395">
    <property type="entry name" value="SLH"/>
    <property type="match status" value="3"/>
</dbReference>
<keyword evidence="5" id="KW-1185">Reference proteome</keyword>
<organism evidence="4 5">
    <name type="scientific">Paenibacillus hunanensis</name>
    <dbReference type="NCBI Taxonomy" id="539262"/>
    <lineage>
        <taxon>Bacteria</taxon>
        <taxon>Bacillati</taxon>
        <taxon>Bacillota</taxon>
        <taxon>Bacilli</taxon>
        <taxon>Bacillales</taxon>
        <taxon>Paenibacillaceae</taxon>
        <taxon>Paenibacillus</taxon>
    </lineage>
</organism>
<dbReference type="Proteomes" id="UP001185028">
    <property type="component" value="Unassembled WGS sequence"/>
</dbReference>
<proteinExistence type="predicted"/>
<feature type="region of interest" description="Disordered" evidence="1">
    <location>
        <begin position="737"/>
        <end position="777"/>
    </location>
</feature>
<dbReference type="PANTHER" id="PTHR43308:SF5">
    <property type="entry name" value="S-LAYER PROTEIN _ PEPTIDOGLYCAN ENDO-BETA-N-ACETYLGLUCOSAMINIDASE"/>
    <property type="match status" value="1"/>
</dbReference>
<feature type="domain" description="SLH" evidence="3">
    <location>
        <begin position="1063"/>
        <end position="1126"/>
    </location>
</feature>
<evidence type="ECO:0000313" key="4">
    <source>
        <dbReference type="EMBL" id="MDR6244531.1"/>
    </source>
</evidence>
<dbReference type="EMBL" id="JAVDQH010000008">
    <property type="protein sequence ID" value="MDR6244531.1"/>
    <property type="molecule type" value="Genomic_DNA"/>
</dbReference>
<evidence type="ECO:0000313" key="5">
    <source>
        <dbReference type="Proteomes" id="UP001185028"/>
    </source>
</evidence>
<evidence type="ECO:0000256" key="1">
    <source>
        <dbReference type="SAM" id="MobiDB-lite"/>
    </source>
</evidence>
<gene>
    <name evidence="4" type="ORF">JOC58_002424</name>
</gene>
<protein>
    <recommendedName>
        <fullName evidence="3">SLH domain-containing protein</fullName>
    </recommendedName>
</protein>
<feature type="domain" description="SLH" evidence="3">
    <location>
        <begin position="1132"/>
        <end position="1191"/>
    </location>
</feature>
<feature type="domain" description="SLH" evidence="3">
    <location>
        <begin position="1003"/>
        <end position="1062"/>
    </location>
</feature>
<dbReference type="InterPro" id="IPR001119">
    <property type="entry name" value="SLH_dom"/>
</dbReference>
<dbReference type="PROSITE" id="PS51272">
    <property type="entry name" value="SLH"/>
    <property type="match status" value="3"/>
</dbReference>
<feature type="compositionally biased region" description="Low complexity" evidence="1">
    <location>
        <begin position="750"/>
        <end position="761"/>
    </location>
</feature>
<dbReference type="RefSeq" id="WP_188773923.1">
    <property type="nucleotide sequence ID" value="NZ_BMMB01000001.1"/>
</dbReference>
<comment type="caution">
    <text evidence="4">The sequence shown here is derived from an EMBL/GenBank/DDBJ whole genome shotgun (WGS) entry which is preliminary data.</text>
</comment>
<name>A0ABU1J008_9BACL</name>
<feature type="signal peptide" evidence="2">
    <location>
        <begin position="1"/>
        <end position="33"/>
    </location>
</feature>